<dbReference type="Proteomes" id="UP000274131">
    <property type="component" value="Unassembled WGS sequence"/>
</dbReference>
<dbReference type="SMART" id="SM00248">
    <property type="entry name" value="ANK"/>
    <property type="match status" value="1"/>
</dbReference>
<evidence type="ECO:0000313" key="2">
    <source>
        <dbReference type="EMBL" id="VDD93297.1"/>
    </source>
</evidence>
<dbReference type="PROSITE" id="PS50088">
    <property type="entry name" value="ANK_REPEAT"/>
    <property type="match status" value="1"/>
</dbReference>
<evidence type="ECO:0000313" key="4">
    <source>
        <dbReference type="WBParaSite" id="EVEC_0000856401-mRNA-1"/>
    </source>
</evidence>
<reference evidence="4" key="1">
    <citation type="submission" date="2017-02" db="UniProtKB">
        <authorList>
            <consortium name="WormBaseParasite"/>
        </authorList>
    </citation>
    <scope>IDENTIFICATION</scope>
</reference>
<dbReference type="SUPFAM" id="SSF48403">
    <property type="entry name" value="Ankyrin repeat"/>
    <property type="match status" value="1"/>
</dbReference>
<dbReference type="EMBL" id="UXUI01009230">
    <property type="protein sequence ID" value="VDD93297.1"/>
    <property type="molecule type" value="Genomic_DNA"/>
</dbReference>
<keyword evidence="3" id="KW-1185">Reference proteome</keyword>
<sequence length="120" mass="14021">MPQQNAIVFDWLNGAEDIDKVEAFYKFRISSEHSPQNSAIFSYQFQLEYFPSYCLKKWKRMSLEVCLMKGINGATGRCKIDHQMWTPLHWAAEEGHTEMMKRLFGNGANLDTTDMDEAFR</sequence>
<proteinExistence type="predicted"/>
<evidence type="ECO:0000313" key="3">
    <source>
        <dbReference type="Proteomes" id="UP000274131"/>
    </source>
</evidence>
<accession>A0A0N4VD90</accession>
<dbReference type="WBParaSite" id="EVEC_0000856401-mRNA-1">
    <property type="protein sequence ID" value="EVEC_0000856401-mRNA-1"/>
    <property type="gene ID" value="EVEC_0000856401"/>
</dbReference>
<gene>
    <name evidence="2" type="ORF">EVEC_LOCUS8048</name>
</gene>
<keyword evidence="1" id="KW-0040">ANK repeat</keyword>
<name>A0A0N4VD90_ENTVE</name>
<feature type="repeat" description="ANK" evidence="1">
    <location>
        <begin position="83"/>
        <end position="115"/>
    </location>
</feature>
<dbReference type="InterPro" id="IPR036770">
    <property type="entry name" value="Ankyrin_rpt-contain_sf"/>
</dbReference>
<dbReference type="AlphaFoldDB" id="A0A0N4VD90"/>
<dbReference type="InterPro" id="IPR002110">
    <property type="entry name" value="Ankyrin_rpt"/>
</dbReference>
<dbReference type="OrthoDB" id="427518at2759"/>
<dbReference type="Gene3D" id="1.25.40.20">
    <property type="entry name" value="Ankyrin repeat-containing domain"/>
    <property type="match status" value="1"/>
</dbReference>
<protein>
    <submittedName>
        <fullName evidence="4">ANK_REP_REGION domain-containing protein</fullName>
    </submittedName>
</protein>
<evidence type="ECO:0000256" key="1">
    <source>
        <dbReference type="PROSITE-ProRule" id="PRU00023"/>
    </source>
</evidence>
<organism evidence="4">
    <name type="scientific">Enterobius vermicularis</name>
    <name type="common">Human pinworm</name>
    <dbReference type="NCBI Taxonomy" id="51028"/>
    <lineage>
        <taxon>Eukaryota</taxon>
        <taxon>Metazoa</taxon>
        <taxon>Ecdysozoa</taxon>
        <taxon>Nematoda</taxon>
        <taxon>Chromadorea</taxon>
        <taxon>Rhabditida</taxon>
        <taxon>Spirurina</taxon>
        <taxon>Oxyuridomorpha</taxon>
        <taxon>Oxyuroidea</taxon>
        <taxon>Oxyuridae</taxon>
        <taxon>Enterobius</taxon>
    </lineage>
</organism>
<dbReference type="PROSITE" id="PS50297">
    <property type="entry name" value="ANK_REP_REGION"/>
    <property type="match status" value="1"/>
</dbReference>
<dbReference type="Pfam" id="PF00023">
    <property type="entry name" value="Ank"/>
    <property type="match status" value="1"/>
</dbReference>
<reference evidence="2 3" key="2">
    <citation type="submission" date="2018-10" db="EMBL/GenBank/DDBJ databases">
        <authorList>
            <consortium name="Pathogen Informatics"/>
        </authorList>
    </citation>
    <scope>NUCLEOTIDE SEQUENCE [LARGE SCALE GENOMIC DNA]</scope>
</reference>